<proteinExistence type="predicted"/>
<reference evidence="1" key="1">
    <citation type="submission" date="2024-12" db="EMBL/GenBank/DDBJ databases">
        <title>Comparative genomics and development of molecular markers within Purpureocillium lilacinum and among Purpureocillium species.</title>
        <authorList>
            <person name="Yeh Z.-Y."/>
            <person name="Ni N.-T."/>
            <person name="Lo P.-H."/>
            <person name="Mushyakhwo K."/>
            <person name="Lin C.-F."/>
            <person name="Nai Y.-S."/>
        </authorList>
    </citation>
    <scope>NUCLEOTIDE SEQUENCE</scope>
    <source>
        <strain evidence="1">NCHU-NPUST-175</strain>
    </source>
</reference>
<name>A0ACC4DZC4_PURLI</name>
<sequence length="210" mass="22523">MLPPPDASLPPCVVSHWKAPDRGQRQDRKGPRGPIPVEVSRSYRAPRQVPCGLTRIFACSVLGLAPPPLSFHPPSPTLARLDLASVCSPVRPPPLLECPPSAARAVPKPCACLLPRRAKGSSTAKLVVDRLFAAPRLLTFGLRPVACSWRRARQPPRFRSLTPELGPDQVPSRQSRFSSAVSLRSCSIHITHRISACPGADAPADAPAGK</sequence>
<accession>A0ACC4DZC4</accession>
<comment type="caution">
    <text evidence="1">The sequence shown here is derived from an EMBL/GenBank/DDBJ whole genome shotgun (WGS) entry which is preliminary data.</text>
</comment>
<keyword evidence="2" id="KW-1185">Reference proteome</keyword>
<gene>
    <name evidence="1" type="ORF">ACCO45_003210</name>
</gene>
<evidence type="ECO:0000313" key="1">
    <source>
        <dbReference type="EMBL" id="KAL3961687.1"/>
    </source>
</evidence>
<dbReference type="EMBL" id="JBGNUJ010000003">
    <property type="protein sequence ID" value="KAL3961687.1"/>
    <property type="molecule type" value="Genomic_DNA"/>
</dbReference>
<organism evidence="1 2">
    <name type="scientific">Purpureocillium lilacinum</name>
    <name type="common">Paecilomyces lilacinus</name>
    <dbReference type="NCBI Taxonomy" id="33203"/>
    <lineage>
        <taxon>Eukaryota</taxon>
        <taxon>Fungi</taxon>
        <taxon>Dikarya</taxon>
        <taxon>Ascomycota</taxon>
        <taxon>Pezizomycotina</taxon>
        <taxon>Sordariomycetes</taxon>
        <taxon>Hypocreomycetidae</taxon>
        <taxon>Hypocreales</taxon>
        <taxon>Ophiocordycipitaceae</taxon>
        <taxon>Purpureocillium</taxon>
    </lineage>
</organism>
<protein>
    <submittedName>
        <fullName evidence="1">Uncharacterized protein</fullName>
    </submittedName>
</protein>
<dbReference type="Proteomes" id="UP001638806">
    <property type="component" value="Unassembled WGS sequence"/>
</dbReference>
<evidence type="ECO:0000313" key="2">
    <source>
        <dbReference type="Proteomes" id="UP001638806"/>
    </source>
</evidence>